<dbReference type="AlphaFoldDB" id="A0A7X0MWQ9"/>
<comment type="similarity">
    <text evidence="1">Belongs to the SfsA family.</text>
</comment>
<dbReference type="CDD" id="cd22359">
    <property type="entry name" value="SfsA-like_bacterial"/>
    <property type="match status" value="1"/>
</dbReference>
<dbReference type="InParanoid" id="A0A7X0MWQ9"/>
<dbReference type="InterPro" id="IPR040452">
    <property type="entry name" value="SfsA_C"/>
</dbReference>
<organism evidence="4 5">
    <name type="scientific">Pseudoteredinibacter isoporae</name>
    <dbReference type="NCBI Taxonomy" id="570281"/>
    <lineage>
        <taxon>Bacteria</taxon>
        <taxon>Pseudomonadati</taxon>
        <taxon>Pseudomonadota</taxon>
        <taxon>Gammaproteobacteria</taxon>
        <taxon>Cellvibrionales</taxon>
        <taxon>Cellvibrionaceae</taxon>
        <taxon>Pseudoteredinibacter</taxon>
    </lineage>
</organism>
<reference evidence="4 5" key="1">
    <citation type="submission" date="2020-08" db="EMBL/GenBank/DDBJ databases">
        <title>Genomic Encyclopedia of Type Strains, Phase IV (KMG-IV): sequencing the most valuable type-strain genomes for metagenomic binning, comparative biology and taxonomic classification.</title>
        <authorList>
            <person name="Goeker M."/>
        </authorList>
    </citation>
    <scope>NUCLEOTIDE SEQUENCE [LARGE SCALE GENOMIC DNA]</scope>
    <source>
        <strain evidence="4 5">DSM 22368</strain>
    </source>
</reference>
<dbReference type="HAMAP" id="MF_00095">
    <property type="entry name" value="SfsA"/>
    <property type="match status" value="1"/>
</dbReference>
<gene>
    <name evidence="1" type="primary">sfsA</name>
    <name evidence="4" type="ORF">HNR48_003261</name>
</gene>
<feature type="domain" description="SfsA N-terminal OB" evidence="3">
    <location>
        <begin position="13"/>
        <end position="80"/>
    </location>
</feature>
<comment type="caution">
    <text evidence="4">The sequence shown here is derived from an EMBL/GenBank/DDBJ whole genome shotgun (WGS) entry which is preliminary data.</text>
</comment>
<dbReference type="PANTHER" id="PTHR30545">
    <property type="entry name" value="SUGAR FERMENTATION STIMULATION PROTEIN A"/>
    <property type="match status" value="1"/>
</dbReference>
<dbReference type="FunFam" id="2.40.50.580:FF:000001">
    <property type="entry name" value="Sugar fermentation stimulation protein A"/>
    <property type="match status" value="1"/>
</dbReference>
<evidence type="ECO:0000256" key="1">
    <source>
        <dbReference type="HAMAP-Rule" id="MF_00095"/>
    </source>
</evidence>
<dbReference type="NCBIfam" id="TIGR00230">
    <property type="entry name" value="sfsA"/>
    <property type="match status" value="1"/>
</dbReference>
<evidence type="ECO:0000313" key="5">
    <source>
        <dbReference type="Proteomes" id="UP000528457"/>
    </source>
</evidence>
<feature type="domain" description="Sugar fermentation stimulation protein C-terminal" evidence="2">
    <location>
        <begin position="84"/>
        <end position="224"/>
    </location>
</feature>
<dbReference type="Pfam" id="PF17746">
    <property type="entry name" value="SfsA_N"/>
    <property type="match status" value="1"/>
</dbReference>
<dbReference type="EMBL" id="JACHHT010000002">
    <property type="protein sequence ID" value="MBB6522976.1"/>
    <property type="molecule type" value="Genomic_DNA"/>
</dbReference>
<sequence length="237" mass="26297">MLFSPPLIQGQLIRRYKRFLADVIGPSGEELTIHCPNTGSMKHCMMEGRRVWYSTSDNPKRKYPHTWEISENEQGDLIGVNSAAANGLLEEALNAGMVQELAAYGEFRREVKLPGGKRLDFLLEGNPDDPRPCYLEVKSMTLMREPGLAEFPDAVTKRGREHVLELKGLVEGGARAILFFCVQHSAAKCFDVAADIDPDYAAALEEALQAGVELIAYKAVFSDNEIKLSAESLPRSR</sequence>
<dbReference type="Pfam" id="PF03749">
    <property type="entry name" value="SfsA"/>
    <property type="match status" value="1"/>
</dbReference>
<dbReference type="InterPro" id="IPR005224">
    <property type="entry name" value="SfsA"/>
</dbReference>
<evidence type="ECO:0000313" key="4">
    <source>
        <dbReference type="EMBL" id="MBB6522976.1"/>
    </source>
</evidence>
<dbReference type="FunCoup" id="A0A7X0MWQ9">
    <property type="interactions" value="21"/>
</dbReference>
<dbReference type="Proteomes" id="UP000528457">
    <property type="component" value="Unassembled WGS sequence"/>
</dbReference>
<proteinExistence type="inferred from homology"/>
<keyword evidence="5" id="KW-1185">Reference proteome</keyword>
<dbReference type="Gene3D" id="2.40.50.580">
    <property type="match status" value="1"/>
</dbReference>
<protein>
    <recommendedName>
        <fullName evidence="1">Sugar fermentation stimulation protein homolog</fullName>
    </recommendedName>
</protein>
<accession>A0A7X0MWQ9</accession>
<dbReference type="Gene3D" id="3.40.1350.60">
    <property type="match status" value="1"/>
</dbReference>
<dbReference type="PANTHER" id="PTHR30545:SF2">
    <property type="entry name" value="SUGAR FERMENTATION STIMULATION PROTEIN A"/>
    <property type="match status" value="1"/>
</dbReference>
<name>A0A7X0MWQ9_9GAMM</name>
<evidence type="ECO:0000259" key="3">
    <source>
        <dbReference type="Pfam" id="PF17746"/>
    </source>
</evidence>
<dbReference type="GO" id="GO:0003677">
    <property type="term" value="F:DNA binding"/>
    <property type="evidence" value="ECO:0007669"/>
    <property type="project" value="InterPro"/>
</dbReference>
<evidence type="ECO:0000259" key="2">
    <source>
        <dbReference type="Pfam" id="PF03749"/>
    </source>
</evidence>
<dbReference type="InterPro" id="IPR041465">
    <property type="entry name" value="SfsA_N"/>
</dbReference>
<dbReference type="RefSeq" id="WP_166843212.1">
    <property type="nucleotide sequence ID" value="NZ_JAAONY010000002.1"/>
</dbReference>